<evidence type="ECO:0000313" key="8">
    <source>
        <dbReference type="EMBL" id="MYM74536.1"/>
    </source>
</evidence>
<evidence type="ECO:0000256" key="4">
    <source>
        <dbReference type="ARBA" id="ARBA00023145"/>
    </source>
</evidence>
<comment type="caution">
    <text evidence="8">The sequence shown here is derived from an EMBL/GenBank/DDBJ whole genome shotgun (WGS) entry which is preliminary data.</text>
</comment>
<feature type="active site" description="Nucleophile" evidence="5">
    <location>
        <position position="217"/>
    </location>
</feature>
<dbReference type="InterPro" id="IPR029055">
    <property type="entry name" value="Ntn_hydrolases_N"/>
</dbReference>
<dbReference type="InterPro" id="IPR043147">
    <property type="entry name" value="Penicillin_amidase_A-knob"/>
</dbReference>
<gene>
    <name evidence="8" type="ORF">GTP56_20395</name>
</gene>
<dbReference type="Pfam" id="PF01804">
    <property type="entry name" value="Penicil_amidase"/>
    <property type="match status" value="1"/>
</dbReference>
<dbReference type="Gene3D" id="3.60.20.10">
    <property type="entry name" value="Glutamine Phosphoribosylpyrophosphate, subunit 1, domain 1"/>
    <property type="match status" value="1"/>
</dbReference>
<organism evidence="8 9">
    <name type="scientific">Duganella margarita</name>
    <dbReference type="NCBI Taxonomy" id="2692170"/>
    <lineage>
        <taxon>Bacteria</taxon>
        <taxon>Pseudomonadati</taxon>
        <taxon>Pseudomonadota</taxon>
        <taxon>Betaproteobacteria</taxon>
        <taxon>Burkholderiales</taxon>
        <taxon>Oxalobacteraceae</taxon>
        <taxon>Telluria group</taxon>
        <taxon>Duganella</taxon>
    </lineage>
</organism>
<dbReference type="InterPro" id="IPR002692">
    <property type="entry name" value="S45"/>
</dbReference>
<dbReference type="InterPro" id="IPR023343">
    <property type="entry name" value="Penicillin_amidase_dom1"/>
</dbReference>
<evidence type="ECO:0000256" key="3">
    <source>
        <dbReference type="ARBA" id="ARBA00022801"/>
    </source>
</evidence>
<evidence type="ECO:0000256" key="5">
    <source>
        <dbReference type="PIRSR" id="PIRSR001227-1"/>
    </source>
</evidence>
<keyword evidence="6" id="KW-0479">Metal-binding</keyword>
<evidence type="ECO:0000256" key="7">
    <source>
        <dbReference type="SAM" id="SignalP"/>
    </source>
</evidence>
<dbReference type="GO" id="GO:0046872">
    <property type="term" value="F:metal ion binding"/>
    <property type="evidence" value="ECO:0007669"/>
    <property type="project" value="UniProtKB-KW"/>
</dbReference>
<accession>A0A7X4H4B2</accession>
<dbReference type="InterPro" id="IPR014395">
    <property type="entry name" value="Pen/GL7ACA/AHL_acylase"/>
</dbReference>
<dbReference type="RefSeq" id="WP_161051452.1">
    <property type="nucleotide sequence ID" value="NZ_WWCR01000024.1"/>
</dbReference>
<dbReference type="EMBL" id="WWCR01000024">
    <property type="protein sequence ID" value="MYM74536.1"/>
    <property type="molecule type" value="Genomic_DNA"/>
</dbReference>
<feature type="chain" id="PRO_5031498686" evidence="7">
    <location>
        <begin position="26"/>
        <end position="743"/>
    </location>
</feature>
<dbReference type="PANTHER" id="PTHR34218:SF3">
    <property type="entry name" value="ACYL-HOMOSERINE LACTONE ACYLASE PVDQ"/>
    <property type="match status" value="1"/>
</dbReference>
<keyword evidence="4" id="KW-0865">Zymogen</keyword>
<feature type="signal peptide" evidence="7">
    <location>
        <begin position="1"/>
        <end position="25"/>
    </location>
</feature>
<comment type="cofactor">
    <cofactor evidence="6">
        <name>Ca(2+)</name>
        <dbReference type="ChEBI" id="CHEBI:29108"/>
    </cofactor>
    <text evidence="6">Binds 1 Ca(2+) ion per dimer.</text>
</comment>
<dbReference type="Gene3D" id="1.10.1400.10">
    <property type="match status" value="1"/>
</dbReference>
<dbReference type="AlphaFoldDB" id="A0A7X4H4B2"/>
<keyword evidence="2 7" id="KW-0732">Signal</keyword>
<evidence type="ECO:0000256" key="2">
    <source>
        <dbReference type="ARBA" id="ARBA00022729"/>
    </source>
</evidence>
<feature type="binding site" evidence="6">
    <location>
        <position position="290"/>
    </location>
    <ligand>
        <name>Ca(2+)</name>
        <dbReference type="ChEBI" id="CHEBI:29108"/>
    </ligand>
</feature>
<dbReference type="InterPro" id="IPR043146">
    <property type="entry name" value="Penicillin_amidase_N_B-knob"/>
</dbReference>
<evidence type="ECO:0000256" key="6">
    <source>
        <dbReference type="PIRSR" id="PIRSR001227-2"/>
    </source>
</evidence>
<dbReference type="Gene3D" id="2.30.120.10">
    <property type="match status" value="1"/>
</dbReference>
<dbReference type="Gene3D" id="1.10.439.10">
    <property type="entry name" value="Penicillin Amidohydrolase, domain 1"/>
    <property type="match status" value="1"/>
</dbReference>
<comment type="similarity">
    <text evidence="1">Belongs to the peptidase S45 family.</text>
</comment>
<sequence>MVTRAPLALICAASVCVAAAGEAVAAPAVVKAASVAEPVRLKAAAQRVTILRDKWGIPHIYGKTDADAVFGMVYAQAEDDFPRVELNFINAMGRLAEVEGETELYKDLRMKLFINPDELKRQYAEAPAWLQKLMNAWADGLNYYLQTHPDVKPALLTHFEPWMALSFSEGSIGGDIETIDIKQLQALYADGAKLPLMPPVLMSSSDGIDLDREPGGSNGFAIAPALTKNKHALLMINPHTSFYFRPEVAVHSEEGLNAYGAVTWGQFFVYQGFNDRVGWMHTSGGGDVIDEYLETITEKDGQFFYQYGNEQRPLKAVDIALPYKTKDGMASKTVRVYYSHHGPIVRSKDGKWVAVRLMNEPLKALTQSFSRTKARNYKAFYKSMELRTNSSNNTVYADADGNIAYFHGNFIPRRDPQFDWKHPVDGSNPATEWQGLHEVKETITLFNPKNGWIQNTNNWPYTAAGAYSPKVKDYPAYMSMNPENPRGIHAVRVLENKKGFTIDSLIAAAYDTQLPAFEPLLPQLFAAYEELPADDARKAALAPQIKALRGWDMRYSLESTATSLAVFWAQDLWTTYQPAAKAKEVQVLDYMQAAITPQQRLEALERATAKLTKDFGNWQTPWGEINRFQRLTGDIVQPFDDSKPSLPVPFASANWGSLAAYGTTSKQKTRRIYGERGNSFVAAVEFGPRIKARSILAGGQSGDPASPHFNDQAAMYARGEFKDVLFYKADVEKNLERRYHPGE</sequence>
<dbReference type="Proteomes" id="UP000469734">
    <property type="component" value="Unassembled WGS sequence"/>
</dbReference>
<protein>
    <submittedName>
        <fullName evidence="8">Acylase</fullName>
    </submittedName>
</protein>
<feature type="binding site" evidence="6">
    <location>
        <position position="287"/>
    </location>
    <ligand>
        <name>Ca(2+)</name>
        <dbReference type="ChEBI" id="CHEBI:29108"/>
    </ligand>
</feature>
<dbReference type="GO" id="GO:0016811">
    <property type="term" value="F:hydrolase activity, acting on carbon-nitrogen (but not peptide) bonds, in linear amides"/>
    <property type="evidence" value="ECO:0007669"/>
    <property type="project" value="InterPro"/>
</dbReference>
<reference evidence="8 9" key="1">
    <citation type="submission" date="2019-12" db="EMBL/GenBank/DDBJ databases">
        <title>Novel species isolated from a subtropical stream in China.</title>
        <authorList>
            <person name="Lu H."/>
        </authorList>
    </citation>
    <scope>NUCLEOTIDE SEQUENCE [LARGE SCALE GENOMIC DNA]</scope>
    <source>
        <strain evidence="8 9">FT134W</strain>
    </source>
</reference>
<dbReference type="SUPFAM" id="SSF56235">
    <property type="entry name" value="N-terminal nucleophile aminohydrolases (Ntn hydrolases)"/>
    <property type="match status" value="1"/>
</dbReference>
<dbReference type="PANTHER" id="PTHR34218">
    <property type="entry name" value="PEPTIDASE S45 PENICILLIN AMIDASE"/>
    <property type="match status" value="1"/>
</dbReference>
<dbReference type="PIRSF" id="PIRSF001227">
    <property type="entry name" value="Pen_acylase"/>
    <property type="match status" value="1"/>
</dbReference>
<dbReference type="GO" id="GO:0017000">
    <property type="term" value="P:antibiotic biosynthetic process"/>
    <property type="evidence" value="ECO:0007669"/>
    <property type="project" value="InterPro"/>
</dbReference>
<proteinExistence type="inferred from homology"/>
<evidence type="ECO:0000256" key="1">
    <source>
        <dbReference type="ARBA" id="ARBA00006586"/>
    </source>
</evidence>
<keyword evidence="3" id="KW-0378">Hydrolase</keyword>
<evidence type="ECO:0000313" key="9">
    <source>
        <dbReference type="Proteomes" id="UP000469734"/>
    </source>
</evidence>
<dbReference type="CDD" id="cd01936">
    <property type="entry name" value="Ntn_CA"/>
    <property type="match status" value="1"/>
</dbReference>
<keyword evidence="6" id="KW-0106">Calcium</keyword>
<name>A0A7X4H4B2_9BURK</name>